<sequence length="1324" mass="146728">MANVEDMTPKHINVSRRHRDPVVFVDDRNKRSKPYGDYRRDYQPDDDRGFHVQEKGGGGGYGGYGGYDFPGPRQHSSLRNEMEDRQDRPTISGGGDEGTCGGRYSHQGRRQPHNDEYYYQDLHNREGGVGGIKSSWTTPGDDDGAATAIEYANSHEYAGNGSIGPSSLLNYSNSLSWEMSGIENSLTFEREHIAGGTGGSHGAASGVLNGKKDEAVTATIGDDNIPPLTSTGSTNSHLPPRKRALFLAPQPSATAPSGVISDPFHATVSATYRDDSYKEQQKHDMTIEQRDLPPEPSSFRDDRIISPQRGAELRMDNKELTQQKPSYVPTTVHFPGRHSNQPQQPIQHHRQQEHHQQHPHQHHQLPSQVRSYNPHNYNPQHPTPQQHQPPYYQHDTTRYDYDQRYEPPQGNFTGRSGGYDGGVRRRDNYGSPGRYSPLSTTKYYAGANTMGDPGSAPWGTLPRISNNPSQQQSYNYNTNPSQPYLGRYYHSDDGPPPYHGIPGRRVGVADIGGGDSGYVSDSRSLTSTLSKKSFRSLDDLEEPMQSLLYRASFSWEQGLDVPAGGGNLESSAMASLPHQSSPCGGGRTDTIPLQLSQQTKIMKSLAMRSEIRTIGNPNGSVGLILLLAMPHDRHCLSETLCIVRNNVEVFTATENDINAPAPGRKRPIQVGQVGLRCVYCRMCHQRDRVKRATCFPSSIKRIYRAVIDMKLDHFKNCPYVPAGLKARLDQLQAGSTRSTGMTVQYFVKSARELGMSDSVIDGVFIDLKLVGNPRFAELDHHAPPPLPGMCLVGDVAPRSCEDVMGPNNAQQYNFREHYESKQPRENKTSAPYLVTEGTTDHDDARVMVPLQAGDSLDTTKIPAKRFTGKVVLALPEDENFLSPLRCFLRKNVCAFTASQHDIAVRTPTTFSVRVGQVGVGCVHCLAVPPKSRSNRAVCFPFAMGRIYQSVADIQRFHLGECRMMPPNVRTEFLRLQSESAKGSRGLATRMYWIESAKKIGLTDGPSGMYFYRDPSLPSLSSESFASVKNFDRTVRSAEDNDFFRGNLTLVVPEDKPTIAEFLYVVMEQLRPCRFTDADRNKRRSKNVGCIGVECKHCAGKIDGRKFFWSSVSAAESNFVSVHSHMLTCKYIPEPLRAELTMLKTLRREQTTRLKTGSQKAFFIRVWSRLHGEPVPPQPSDETNKSGMDKLPQKGIYAPEVSTSNSLTSQMLINNPMKSEGERSISKKDSGSLCSEAPLILRTGHSNDSDDLRALLESKSTLSSMPSVDESVVKNAIQDSEAAEIALGAKSDESAANIYTTESKSSMNSVALNLSAFTMHCKEEE</sequence>
<feature type="region of interest" description="Disordered" evidence="1">
    <location>
        <begin position="273"/>
        <end position="437"/>
    </location>
</feature>
<evidence type="ECO:0000313" key="3">
    <source>
        <dbReference type="Proteomes" id="UP001530377"/>
    </source>
</evidence>
<evidence type="ECO:0000256" key="1">
    <source>
        <dbReference type="SAM" id="MobiDB-lite"/>
    </source>
</evidence>
<feature type="compositionally biased region" description="Gly residues" evidence="1">
    <location>
        <begin position="55"/>
        <end position="68"/>
    </location>
</feature>
<feature type="region of interest" description="Disordered" evidence="1">
    <location>
        <begin position="454"/>
        <end position="507"/>
    </location>
</feature>
<feature type="compositionally biased region" description="Low complexity" evidence="1">
    <location>
        <begin position="364"/>
        <end position="394"/>
    </location>
</feature>
<feature type="compositionally biased region" description="Basic and acidic residues" evidence="1">
    <location>
        <begin position="25"/>
        <end position="54"/>
    </location>
</feature>
<feature type="compositionally biased region" description="Basic and acidic residues" evidence="1">
    <location>
        <begin position="311"/>
        <end position="321"/>
    </location>
</feature>
<feature type="compositionally biased region" description="Basic residues" evidence="1">
    <location>
        <begin position="347"/>
        <end position="363"/>
    </location>
</feature>
<evidence type="ECO:0000313" key="2">
    <source>
        <dbReference type="EMBL" id="KAL3823853.1"/>
    </source>
</evidence>
<feature type="compositionally biased region" description="Polar residues" evidence="1">
    <location>
        <begin position="227"/>
        <end position="237"/>
    </location>
</feature>
<accession>A0ABD3SH90</accession>
<dbReference type="EMBL" id="JALLPB020000028">
    <property type="protein sequence ID" value="KAL3823853.1"/>
    <property type="molecule type" value="Genomic_DNA"/>
</dbReference>
<feature type="compositionally biased region" description="Basic and acidic residues" evidence="1">
    <location>
        <begin position="78"/>
        <end position="88"/>
    </location>
</feature>
<feature type="compositionally biased region" description="Basic and acidic residues" evidence="1">
    <location>
        <begin position="1181"/>
        <end position="1191"/>
    </location>
</feature>
<feature type="region of interest" description="Disordered" evidence="1">
    <location>
        <begin position="1"/>
        <end position="112"/>
    </location>
</feature>
<feature type="compositionally biased region" description="Low complexity" evidence="1">
    <location>
        <begin position="465"/>
        <end position="482"/>
    </location>
</feature>
<feature type="compositionally biased region" description="Basic and acidic residues" evidence="1">
    <location>
        <begin position="273"/>
        <end position="304"/>
    </location>
</feature>
<organism evidence="2 3">
    <name type="scientific">Cyclostephanos tholiformis</name>
    <dbReference type="NCBI Taxonomy" id="382380"/>
    <lineage>
        <taxon>Eukaryota</taxon>
        <taxon>Sar</taxon>
        <taxon>Stramenopiles</taxon>
        <taxon>Ochrophyta</taxon>
        <taxon>Bacillariophyta</taxon>
        <taxon>Coscinodiscophyceae</taxon>
        <taxon>Thalassiosirophycidae</taxon>
        <taxon>Stephanodiscales</taxon>
        <taxon>Stephanodiscaceae</taxon>
        <taxon>Cyclostephanos</taxon>
    </lineage>
</organism>
<keyword evidence="3" id="KW-1185">Reference proteome</keyword>
<reference evidence="2 3" key="1">
    <citation type="submission" date="2024-10" db="EMBL/GenBank/DDBJ databases">
        <title>Updated reference genomes for cyclostephanoid diatoms.</title>
        <authorList>
            <person name="Roberts W.R."/>
            <person name="Alverson A.J."/>
        </authorList>
    </citation>
    <scope>NUCLEOTIDE SEQUENCE [LARGE SCALE GENOMIC DNA]</scope>
    <source>
        <strain evidence="2 3">AJA228-03</strain>
    </source>
</reference>
<protein>
    <submittedName>
        <fullName evidence="2">Uncharacterized protein</fullName>
    </submittedName>
</protein>
<feature type="compositionally biased region" description="Gly residues" evidence="1">
    <location>
        <begin position="92"/>
        <end position="101"/>
    </location>
</feature>
<name>A0ABD3SH90_9STRA</name>
<gene>
    <name evidence="2" type="ORF">ACHAXA_004125</name>
</gene>
<feature type="compositionally biased region" description="Basic and acidic residues" evidence="1">
    <location>
        <begin position="395"/>
        <end position="405"/>
    </location>
</feature>
<comment type="caution">
    <text evidence="2">The sequence shown here is derived from an EMBL/GenBank/DDBJ whole genome shotgun (WGS) entry which is preliminary data.</text>
</comment>
<proteinExistence type="predicted"/>
<dbReference type="Proteomes" id="UP001530377">
    <property type="component" value="Unassembled WGS sequence"/>
</dbReference>
<feature type="region of interest" description="Disordered" evidence="1">
    <location>
        <begin position="1172"/>
        <end position="1191"/>
    </location>
</feature>
<feature type="region of interest" description="Disordered" evidence="1">
    <location>
        <begin position="220"/>
        <end position="239"/>
    </location>
</feature>